<evidence type="ECO:0000313" key="2">
    <source>
        <dbReference type="Proteomes" id="UP000557392"/>
    </source>
</evidence>
<sequence length="43" mass="4976">MLDDGISELEVRAWNPIRWSDDMKLYHGRIGHTGGQRVSFEDS</sequence>
<evidence type="ECO:0000313" key="1">
    <source>
        <dbReference type="EMBL" id="MBB4097622.1"/>
    </source>
</evidence>
<dbReference type="Proteomes" id="UP000557392">
    <property type="component" value="Unassembled WGS sequence"/>
</dbReference>
<dbReference type="EMBL" id="JACIEH010000001">
    <property type="protein sequence ID" value="MBB4097622.1"/>
    <property type="molecule type" value="Genomic_DNA"/>
</dbReference>
<comment type="caution">
    <text evidence="1">The sequence shown here is derived from an EMBL/GenBank/DDBJ whole genome shotgun (WGS) entry which is preliminary data.</text>
</comment>
<reference evidence="1 2" key="1">
    <citation type="submission" date="2020-08" db="EMBL/GenBank/DDBJ databases">
        <title>Genomic Encyclopedia of Type Strains, Phase IV (KMG-IV): sequencing the most valuable type-strain genomes for metagenomic binning, comparative biology and taxonomic classification.</title>
        <authorList>
            <person name="Goeker M."/>
        </authorList>
    </citation>
    <scope>NUCLEOTIDE SEQUENCE [LARGE SCALE GENOMIC DNA]</scope>
    <source>
        <strain evidence="1 2">DSM 101806</strain>
    </source>
</reference>
<dbReference type="AlphaFoldDB" id="A0A7W6JSG1"/>
<protein>
    <submittedName>
        <fullName evidence="1">Uncharacterized protein</fullName>
    </submittedName>
</protein>
<gene>
    <name evidence="1" type="ORF">GGR46_001155</name>
</gene>
<accession>A0A7W6JSG1</accession>
<proteinExistence type="predicted"/>
<organism evidence="1 2">
    <name type="scientific">Sphingomonas kyeonggiensis</name>
    <dbReference type="NCBI Taxonomy" id="1268553"/>
    <lineage>
        <taxon>Bacteria</taxon>
        <taxon>Pseudomonadati</taxon>
        <taxon>Pseudomonadota</taxon>
        <taxon>Alphaproteobacteria</taxon>
        <taxon>Sphingomonadales</taxon>
        <taxon>Sphingomonadaceae</taxon>
        <taxon>Sphingomonas</taxon>
    </lineage>
</organism>
<keyword evidence="2" id="KW-1185">Reference proteome</keyword>
<name>A0A7W6JSG1_9SPHN</name>